<dbReference type="GO" id="GO:0016787">
    <property type="term" value="F:hydrolase activity"/>
    <property type="evidence" value="ECO:0007669"/>
    <property type="project" value="UniProtKB-KW"/>
</dbReference>
<dbReference type="InterPro" id="IPR029058">
    <property type="entry name" value="AB_hydrolase_fold"/>
</dbReference>
<comment type="caution">
    <text evidence="2">The sequence shown here is derived from an EMBL/GenBank/DDBJ whole genome shotgun (WGS) entry which is preliminary data.</text>
</comment>
<dbReference type="Proteomes" id="UP001201161">
    <property type="component" value="Unassembled WGS sequence"/>
</dbReference>
<sequence>MNRTALAGRLYSLITRAEARAYGLRERRVDAGDTELAVLEGGPADAPVVVLLHGYTADRVVWVRFARHLQRDHRVLIPDLAGHGATGFTAGTDFSAPAQAARVAALLDGLGVEHADVAGNSMGGFVAATLAVARPDLVRSLLLSDAVGVTSPEPSDAELVLREGRNPFLLDDVALFPEFYAMTMAKAPFVPGFIRAAIAADYVARRDELEEIFHGFFQRDTLDDRLDEIAAPTLVMWGEQDRLVHRSTARVWADGIPGARTVTYPEAGHMPMLEVPRRSAADYRAFLARVVDAPVTARP</sequence>
<dbReference type="PRINTS" id="PR00111">
    <property type="entry name" value="ABHYDROLASE"/>
</dbReference>
<dbReference type="SUPFAM" id="SSF53474">
    <property type="entry name" value="alpha/beta-Hydrolases"/>
    <property type="match status" value="1"/>
</dbReference>
<proteinExistence type="predicted"/>
<evidence type="ECO:0000313" key="3">
    <source>
        <dbReference type="Proteomes" id="UP001201161"/>
    </source>
</evidence>
<gene>
    <name evidence="2" type="ORF">L2K70_02820</name>
</gene>
<feature type="domain" description="AB hydrolase-1" evidence="1">
    <location>
        <begin position="47"/>
        <end position="274"/>
    </location>
</feature>
<dbReference type="InterPro" id="IPR050266">
    <property type="entry name" value="AB_hydrolase_sf"/>
</dbReference>
<accession>A0ABS9H5J6</accession>
<organism evidence="2 3">
    <name type="scientific">Nocardioides potassii</name>
    <dbReference type="NCBI Taxonomy" id="2911371"/>
    <lineage>
        <taxon>Bacteria</taxon>
        <taxon>Bacillati</taxon>
        <taxon>Actinomycetota</taxon>
        <taxon>Actinomycetes</taxon>
        <taxon>Propionibacteriales</taxon>
        <taxon>Nocardioidaceae</taxon>
        <taxon>Nocardioides</taxon>
    </lineage>
</organism>
<dbReference type="PANTHER" id="PTHR43798:SF33">
    <property type="entry name" value="HYDROLASE, PUTATIVE (AFU_ORTHOLOGUE AFUA_2G14860)-RELATED"/>
    <property type="match status" value="1"/>
</dbReference>
<dbReference type="Pfam" id="PF00561">
    <property type="entry name" value="Abhydrolase_1"/>
    <property type="match status" value="1"/>
</dbReference>
<name>A0ABS9H5J6_9ACTN</name>
<reference evidence="2 3" key="1">
    <citation type="submission" date="2022-01" db="EMBL/GenBank/DDBJ databases">
        <title>Nocardioides sp. nov., an actinomycete isolated from mining soil.</title>
        <authorList>
            <person name="Liu L."/>
        </authorList>
    </citation>
    <scope>NUCLEOTIDE SEQUENCE [LARGE SCALE GENOMIC DNA]</scope>
    <source>
        <strain evidence="2 3">KLBMP 9356</strain>
    </source>
</reference>
<dbReference type="EMBL" id="JAKJHZ010000003">
    <property type="protein sequence ID" value="MCF6376525.1"/>
    <property type="molecule type" value="Genomic_DNA"/>
</dbReference>
<evidence type="ECO:0000259" key="1">
    <source>
        <dbReference type="Pfam" id="PF00561"/>
    </source>
</evidence>
<dbReference type="InterPro" id="IPR000073">
    <property type="entry name" value="AB_hydrolase_1"/>
</dbReference>
<dbReference type="RefSeq" id="WP_236398676.1">
    <property type="nucleotide sequence ID" value="NZ_JAKJHZ010000003.1"/>
</dbReference>
<dbReference type="PANTHER" id="PTHR43798">
    <property type="entry name" value="MONOACYLGLYCEROL LIPASE"/>
    <property type="match status" value="1"/>
</dbReference>
<dbReference type="Gene3D" id="3.40.50.1820">
    <property type="entry name" value="alpha/beta hydrolase"/>
    <property type="match status" value="1"/>
</dbReference>
<keyword evidence="2" id="KW-0378">Hydrolase</keyword>
<evidence type="ECO:0000313" key="2">
    <source>
        <dbReference type="EMBL" id="MCF6376525.1"/>
    </source>
</evidence>
<keyword evidence="3" id="KW-1185">Reference proteome</keyword>
<protein>
    <submittedName>
        <fullName evidence="2">Alpha/beta fold hydrolase</fullName>
    </submittedName>
</protein>